<dbReference type="NCBIfam" id="TIGR03159">
    <property type="entry name" value="cas_Csc1"/>
    <property type="match status" value="1"/>
</dbReference>
<dbReference type="RefSeq" id="WP_188681087.1">
    <property type="nucleotide sequence ID" value="NZ_BMNY01000001.1"/>
</dbReference>
<organism evidence="1 2">
    <name type="scientific">Thermogymnomonas acidicola</name>
    <dbReference type="NCBI Taxonomy" id="399579"/>
    <lineage>
        <taxon>Archaea</taxon>
        <taxon>Methanobacteriati</taxon>
        <taxon>Thermoplasmatota</taxon>
        <taxon>Thermoplasmata</taxon>
        <taxon>Thermoplasmatales</taxon>
        <taxon>Thermogymnomonas</taxon>
    </lineage>
</organism>
<dbReference type="EMBL" id="BMNY01000001">
    <property type="protein sequence ID" value="GGM75395.1"/>
    <property type="molecule type" value="Genomic_DNA"/>
</dbReference>
<evidence type="ECO:0000313" key="1">
    <source>
        <dbReference type="EMBL" id="GGM75395.1"/>
    </source>
</evidence>
<dbReference type="AlphaFoldDB" id="A0AA37F9S5"/>
<keyword evidence="2" id="KW-1185">Reference proteome</keyword>
<dbReference type="Proteomes" id="UP000632195">
    <property type="component" value="Unassembled WGS sequence"/>
</dbReference>
<protein>
    <recommendedName>
        <fullName evidence="3">CRISPR-associated protein Csc1</fullName>
    </recommendedName>
</protein>
<sequence>MRVRGVRLTVLEPVNYYYQPSGRGNRTSPFIGDIALKYAMLHQLGVGEAPEPGKFVPNYSELREYSFWFSVAVPGYLAGMDSSYTEFFKQITRNTMQGIDYNGSNQHPLIKVGGIMYKNFYFQQPMKPGNRFYALILDDGRWELPNVLRVGTGKTGMLKVEEIEPEKMRCYLNLYTLTKILSVKREALKGREFSYSEHAVIQYFVVGPVTVEEFRDLYSEGVSWHAS</sequence>
<evidence type="ECO:0008006" key="3">
    <source>
        <dbReference type="Google" id="ProtNLM"/>
    </source>
</evidence>
<comment type="caution">
    <text evidence="1">The sequence shown here is derived from an EMBL/GenBank/DDBJ whole genome shotgun (WGS) entry which is preliminary data.</text>
</comment>
<evidence type="ECO:0000313" key="2">
    <source>
        <dbReference type="Proteomes" id="UP000632195"/>
    </source>
</evidence>
<dbReference type="Pfam" id="PF26241">
    <property type="entry name" value="Cas_Csc1"/>
    <property type="match status" value="1"/>
</dbReference>
<reference evidence="1" key="1">
    <citation type="journal article" date="2014" name="Int. J. Syst. Evol. Microbiol.">
        <title>Complete genome sequence of Corynebacterium casei LMG S-19264T (=DSM 44701T), isolated from a smear-ripened cheese.</title>
        <authorList>
            <consortium name="US DOE Joint Genome Institute (JGI-PGF)"/>
            <person name="Walter F."/>
            <person name="Albersmeier A."/>
            <person name="Kalinowski J."/>
            <person name="Ruckert C."/>
        </authorList>
    </citation>
    <scope>NUCLEOTIDE SEQUENCE</scope>
    <source>
        <strain evidence="1">JCM 13583</strain>
    </source>
</reference>
<name>A0AA37F9S5_9ARCH</name>
<gene>
    <name evidence="1" type="ORF">GCM10007108_11680</name>
</gene>
<dbReference type="InterPro" id="IPR017576">
    <property type="entry name" value="CRISPR-assoc_prot_Csc1"/>
</dbReference>
<proteinExistence type="predicted"/>
<accession>A0AA37F9S5</accession>
<reference evidence="1" key="2">
    <citation type="submission" date="2022-09" db="EMBL/GenBank/DDBJ databases">
        <authorList>
            <person name="Sun Q."/>
            <person name="Ohkuma M."/>
        </authorList>
    </citation>
    <scope>NUCLEOTIDE SEQUENCE</scope>
    <source>
        <strain evidence="1">JCM 13583</strain>
    </source>
</reference>